<evidence type="ECO:0000313" key="2">
    <source>
        <dbReference type="EMBL" id="AOM63550.1"/>
    </source>
</evidence>
<protein>
    <submittedName>
        <fullName evidence="2">Uncharacterized protein</fullName>
    </submittedName>
</protein>
<dbReference type="GeneID" id="37618600"/>
<keyword evidence="1" id="KW-0472">Membrane</keyword>
<accession>A0A1C9C5J1</accession>
<proteinExistence type="predicted"/>
<evidence type="ECO:0000256" key="1">
    <source>
        <dbReference type="SAM" id="Phobius"/>
    </source>
</evidence>
<dbReference type="Proteomes" id="UP000232488">
    <property type="component" value="Segment"/>
</dbReference>
<keyword evidence="3" id="KW-1185">Reference proteome</keyword>
<dbReference type="EMBL" id="KX008963">
    <property type="protein sequence ID" value="AOM63550.1"/>
    <property type="molecule type" value="Genomic_DNA"/>
</dbReference>
<dbReference type="RefSeq" id="YP_009507616.1">
    <property type="nucleotide sequence ID" value="NC_038553.1"/>
</dbReference>
<organism evidence="2 3">
    <name type="scientific">Heterosigma akashiwo virus 01</name>
    <name type="common">HaV01</name>
    <dbReference type="NCBI Taxonomy" id="97195"/>
    <lineage>
        <taxon>Viruses</taxon>
        <taxon>Varidnaviria</taxon>
        <taxon>Bamfordvirae</taxon>
        <taxon>Nucleocytoviricota</taxon>
        <taxon>Megaviricetes</taxon>
        <taxon>Algavirales</taxon>
        <taxon>Phycodnaviridae</taxon>
        <taxon>Raphidovirus</taxon>
        <taxon>Raphidovirus japonicum</taxon>
    </lineage>
</organism>
<sequence length="177" mass="20440">MGNVIVSIACTLANSLTSGMFGFVEKMMMRFLNNILKKFLKIITEIMNKIIAIILDLVNQFIDIMKDAFSKFIEIILEGMKKAKESGKKITGAIKKIGFFTNEYEYFKIDIDTNERFKVENIENDLPDEIEIDNSELIEKALKVKEEALHKMNIAIQNSMKMIEDIKHEIRKIANVR</sequence>
<organismHost>
    <name type="scientific">Heterosigma akashiwo</name>
    <name type="common">Chromophytic alga</name>
    <name type="synonym">Heterosigma carterae</name>
    <dbReference type="NCBI Taxonomy" id="2829"/>
</organismHost>
<evidence type="ECO:0000313" key="3">
    <source>
        <dbReference type="Proteomes" id="UP000232488"/>
    </source>
</evidence>
<gene>
    <name evidence="2" type="primary">HaV53_ORF219</name>
</gene>
<reference evidence="2 3" key="1">
    <citation type="submission" date="2016-03" db="EMBL/GenBank/DDBJ databases">
        <title>Genome sequences of a Phycodnavirus, Heterosigma akashiwo virus strain 53.</title>
        <authorList>
            <person name="Ueki S."/>
            <person name="Ogura Y."/>
            <person name="Hayashi T."/>
        </authorList>
    </citation>
    <scope>NUCLEOTIDE SEQUENCE [LARGE SCALE GENOMIC DNA]</scope>
    <source>
        <strain evidence="2">HaV53</strain>
    </source>
</reference>
<feature type="transmembrane region" description="Helical" evidence="1">
    <location>
        <begin position="6"/>
        <end position="24"/>
    </location>
</feature>
<dbReference type="KEGG" id="vg:37618600"/>
<keyword evidence="1" id="KW-0812">Transmembrane</keyword>
<keyword evidence="1" id="KW-1133">Transmembrane helix</keyword>
<name>A0A1C9C5J1_HAV01</name>